<sequence>MANTPHAKALSVSTDPGQSQIKGLANEAVGNIKQGIGSATGNDKLQAEGKAQELKGEAQKTTGDVKDGIKNAADTVKSKL</sequence>
<evidence type="ECO:0000313" key="4">
    <source>
        <dbReference type="EMBL" id="MEN3236354.1"/>
    </source>
</evidence>
<evidence type="ECO:0000256" key="1">
    <source>
        <dbReference type="ARBA" id="ARBA00009129"/>
    </source>
</evidence>
<name>A0ABU9ZYY8_9HYPH</name>
<dbReference type="InterPro" id="IPR008462">
    <property type="entry name" value="CsbD"/>
</dbReference>
<protein>
    <submittedName>
        <fullName evidence="4">CsbD family protein</fullName>
    </submittedName>
</protein>
<comment type="similarity">
    <text evidence="1">Belongs to the UPF0337 (CsbD) family.</text>
</comment>
<feature type="domain" description="CsbD-like" evidence="3">
    <location>
        <begin position="20"/>
        <end position="70"/>
    </location>
</feature>
<gene>
    <name evidence="4" type="ORF">PUR29_22650</name>
</gene>
<accession>A0ABU9ZYY8</accession>
<evidence type="ECO:0000259" key="3">
    <source>
        <dbReference type="Pfam" id="PF05532"/>
    </source>
</evidence>
<reference evidence="4 5" key="1">
    <citation type="journal article" date="2023" name="PLoS ONE">
        <title>Complete genome assembly of Hawai'i environmental nontuberculous mycobacteria reveals unexpected co-isolation with methylobacteria.</title>
        <authorList>
            <person name="Hendrix J."/>
            <person name="Epperson L.E."/>
            <person name="Tong E.I."/>
            <person name="Chan Y.L."/>
            <person name="Hasan N.A."/>
            <person name="Dawrs S.N."/>
            <person name="Norton G.J."/>
            <person name="Virdi R."/>
            <person name="Crooks J.L."/>
            <person name="Chan E.D."/>
            <person name="Honda J.R."/>
            <person name="Strong M."/>
        </authorList>
    </citation>
    <scope>NUCLEOTIDE SEQUENCE [LARGE SCALE GENOMIC DNA]</scope>
    <source>
        <strain evidence="4 5">NJH_HI04-1</strain>
    </source>
</reference>
<dbReference type="Gene3D" id="1.10.1470.10">
    <property type="entry name" value="YjbJ"/>
    <property type="match status" value="1"/>
</dbReference>
<feature type="compositionally biased region" description="Basic and acidic residues" evidence="2">
    <location>
        <begin position="45"/>
        <end position="69"/>
    </location>
</feature>
<dbReference type="RefSeq" id="WP_346013201.1">
    <property type="nucleotide sequence ID" value="NZ_JAQYXP010000003.1"/>
</dbReference>
<dbReference type="InterPro" id="IPR036629">
    <property type="entry name" value="YjbJ_sf"/>
</dbReference>
<comment type="caution">
    <text evidence="4">The sequence shown here is derived from an EMBL/GenBank/DDBJ whole genome shotgun (WGS) entry which is preliminary data.</text>
</comment>
<feature type="region of interest" description="Disordered" evidence="2">
    <location>
        <begin position="35"/>
        <end position="80"/>
    </location>
</feature>
<dbReference type="Proteomes" id="UP001407347">
    <property type="component" value="Unassembled WGS sequence"/>
</dbReference>
<dbReference type="EMBL" id="JAQYXP010000003">
    <property type="protein sequence ID" value="MEN3236354.1"/>
    <property type="molecule type" value="Genomic_DNA"/>
</dbReference>
<proteinExistence type="inferred from homology"/>
<dbReference type="SUPFAM" id="SSF69047">
    <property type="entry name" value="Hypothetical protein YjbJ"/>
    <property type="match status" value="1"/>
</dbReference>
<organism evidence="4 5">
    <name type="scientific">Methylobacterium ajmalii</name>
    <dbReference type="NCBI Taxonomy" id="2738439"/>
    <lineage>
        <taxon>Bacteria</taxon>
        <taxon>Pseudomonadati</taxon>
        <taxon>Pseudomonadota</taxon>
        <taxon>Alphaproteobacteria</taxon>
        <taxon>Hyphomicrobiales</taxon>
        <taxon>Methylobacteriaceae</taxon>
        <taxon>Methylobacterium</taxon>
    </lineage>
</organism>
<dbReference type="Pfam" id="PF05532">
    <property type="entry name" value="CsbD"/>
    <property type="match status" value="1"/>
</dbReference>
<evidence type="ECO:0000313" key="5">
    <source>
        <dbReference type="Proteomes" id="UP001407347"/>
    </source>
</evidence>
<evidence type="ECO:0000256" key="2">
    <source>
        <dbReference type="SAM" id="MobiDB-lite"/>
    </source>
</evidence>
<keyword evidence="5" id="KW-1185">Reference proteome</keyword>